<evidence type="ECO:0000256" key="5">
    <source>
        <dbReference type="ARBA" id="ARBA00022723"/>
    </source>
</evidence>
<name>A0AAV8SI68_9ROSI</name>
<dbReference type="GO" id="GO:0046872">
    <property type="term" value="F:metal ion binding"/>
    <property type="evidence" value="ECO:0007669"/>
    <property type="project" value="UniProtKB-KW"/>
</dbReference>
<evidence type="ECO:0000256" key="2">
    <source>
        <dbReference type="ARBA" id="ARBA00022603"/>
    </source>
</evidence>
<dbReference type="GO" id="GO:0032259">
    <property type="term" value="P:methylation"/>
    <property type="evidence" value="ECO:0007669"/>
    <property type="project" value="UniProtKB-KW"/>
</dbReference>
<protein>
    <recommendedName>
        <fullName evidence="9">Caffeoyl-CoA O-methyltransferase</fullName>
    </recommendedName>
</protein>
<dbReference type="GO" id="GO:0008757">
    <property type="term" value="F:S-adenosylmethionine-dependent methyltransferase activity"/>
    <property type="evidence" value="ECO:0007669"/>
    <property type="project" value="TreeGrafter"/>
</dbReference>
<reference evidence="7 8" key="1">
    <citation type="submission" date="2021-09" db="EMBL/GenBank/DDBJ databases">
        <title>Genomic insights and catalytic innovation underlie evolution of tropane alkaloids biosynthesis.</title>
        <authorList>
            <person name="Wang Y.-J."/>
            <person name="Tian T."/>
            <person name="Huang J.-P."/>
            <person name="Huang S.-X."/>
        </authorList>
    </citation>
    <scope>NUCLEOTIDE SEQUENCE [LARGE SCALE GENOMIC DNA]</scope>
    <source>
        <strain evidence="7">KIB-2018</strain>
        <tissue evidence="7">Leaf</tissue>
    </source>
</reference>
<keyword evidence="3" id="KW-0808">Transferase</keyword>
<proteinExistence type="inferred from homology"/>
<dbReference type="InterPro" id="IPR050362">
    <property type="entry name" value="Cation-dep_OMT"/>
</dbReference>
<gene>
    <name evidence="7" type="ORF">K2173_000702</name>
</gene>
<comment type="similarity">
    <text evidence="6">Belongs to the class I-like SAM-binding methyltransferase superfamily. Cation-dependent O-methyltransferase family.</text>
</comment>
<evidence type="ECO:0000256" key="3">
    <source>
        <dbReference type="ARBA" id="ARBA00022679"/>
    </source>
</evidence>
<dbReference type="Pfam" id="PF01596">
    <property type="entry name" value="Methyltransf_3"/>
    <property type="match status" value="1"/>
</dbReference>
<keyword evidence="2" id="KW-0489">Methyltransferase</keyword>
<evidence type="ECO:0000256" key="4">
    <source>
        <dbReference type="ARBA" id="ARBA00022691"/>
    </source>
</evidence>
<dbReference type="PROSITE" id="PS51682">
    <property type="entry name" value="SAM_OMT_I"/>
    <property type="match status" value="1"/>
</dbReference>
<dbReference type="PANTHER" id="PTHR10509">
    <property type="entry name" value="O-METHYLTRANSFERASE-RELATED"/>
    <property type="match status" value="1"/>
</dbReference>
<accession>A0AAV8SI68</accession>
<comment type="caution">
    <text evidence="7">The sequence shown here is derived from an EMBL/GenBank/DDBJ whole genome shotgun (WGS) entry which is preliminary data.</text>
</comment>
<dbReference type="SUPFAM" id="SSF53335">
    <property type="entry name" value="S-adenosyl-L-methionine-dependent methyltransferases"/>
    <property type="match status" value="1"/>
</dbReference>
<dbReference type="GO" id="GO:0008171">
    <property type="term" value="F:O-methyltransferase activity"/>
    <property type="evidence" value="ECO:0007669"/>
    <property type="project" value="InterPro"/>
</dbReference>
<keyword evidence="8" id="KW-1185">Reference proteome</keyword>
<keyword evidence="4" id="KW-0949">S-adenosyl-L-methionine</keyword>
<dbReference type="Gene3D" id="3.40.50.150">
    <property type="entry name" value="Vaccinia Virus protein VP39"/>
    <property type="match status" value="1"/>
</dbReference>
<evidence type="ECO:0008006" key="9">
    <source>
        <dbReference type="Google" id="ProtNLM"/>
    </source>
</evidence>
<dbReference type="InterPro" id="IPR002935">
    <property type="entry name" value="SAM_O-MeTrfase"/>
</dbReference>
<dbReference type="AlphaFoldDB" id="A0AAV8SI68"/>
<evidence type="ECO:0000313" key="8">
    <source>
        <dbReference type="Proteomes" id="UP001159364"/>
    </source>
</evidence>
<evidence type="ECO:0000256" key="6">
    <source>
        <dbReference type="ARBA" id="ARBA00023453"/>
    </source>
</evidence>
<evidence type="ECO:0000313" key="7">
    <source>
        <dbReference type="EMBL" id="KAJ8751956.1"/>
    </source>
</evidence>
<dbReference type="EMBL" id="JAIWQS010000010">
    <property type="protein sequence ID" value="KAJ8751956.1"/>
    <property type="molecule type" value="Genomic_DNA"/>
</dbReference>
<dbReference type="InterPro" id="IPR029063">
    <property type="entry name" value="SAM-dependent_MTases_sf"/>
</dbReference>
<dbReference type="Proteomes" id="UP001159364">
    <property type="component" value="Linkage Group LG10"/>
</dbReference>
<evidence type="ECO:0000256" key="1">
    <source>
        <dbReference type="ARBA" id="ARBA00002334"/>
    </source>
</evidence>
<comment type="function">
    <text evidence="1">Methylates caffeoyl-CoA to feruloyl-CoA and 5-hydroxyferuloyl-CoA to sinapoyl-CoA. Plays a role in the synthesis of feruloylated polysaccharides. Involved in the reinforcement of the plant cell wall. Also involved in the responding to wounding or pathogen challenge by the increased formation of cell wall-bound ferulic acid polymers.</text>
</comment>
<keyword evidence="5" id="KW-0479">Metal-binding</keyword>
<organism evidence="7 8">
    <name type="scientific">Erythroxylum novogranatense</name>
    <dbReference type="NCBI Taxonomy" id="1862640"/>
    <lineage>
        <taxon>Eukaryota</taxon>
        <taxon>Viridiplantae</taxon>
        <taxon>Streptophyta</taxon>
        <taxon>Embryophyta</taxon>
        <taxon>Tracheophyta</taxon>
        <taxon>Spermatophyta</taxon>
        <taxon>Magnoliopsida</taxon>
        <taxon>eudicotyledons</taxon>
        <taxon>Gunneridae</taxon>
        <taxon>Pentapetalae</taxon>
        <taxon>rosids</taxon>
        <taxon>fabids</taxon>
        <taxon>Malpighiales</taxon>
        <taxon>Erythroxylaceae</taxon>
        <taxon>Erythroxylum</taxon>
    </lineage>
</organism>
<sequence>MGLLELELSKSNEISHLALRKVIKLTHIYSSNGYTVQNDFSPPVICPTIIRLILTIAIVKVRLLNNLISLMLSFMVLLINRFIWNNLLITTIDLNLEFYEVGLPYIQKAGLEHKINFIQSTAFLALEKLLTTEPKPEFDFIFIDIDKQNFKNYHEQLIKLVKVGGIIAYDNTL</sequence>
<dbReference type="PANTHER" id="PTHR10509:SF34">
    <property type="entry name" value="TAPETUM-SPECIFIC METHYLTRANSFERASE 1"/>
    <property type="match status" value="1"/>
</dbReference>